<evidence type="ECO:0000256" key="5">
    <source>
        <dbReference type="ARBA" id="ARBA00050607"/>
    </source>
</evidence>
<dbReference type="EMBL" id="FUYB01000010">
    <property type="protein sequence ID" value="SKA82257.1"/>
    <property type="molecule type" value="Genomic_DNA"/>
</dbReference>
<evidence type="ECO:0000256" key="14">
    <source>
        <dbReference type="ARBA" id="ARBA00083640"/>
    </source>
</evidence>
<dbReference type="InterPro" id="IPR042203">
    <property type="entry name" value="Leu/Phe-tRNA_Trfase_C"/>
</dbReference>
<evidence type="ECO:0000256" key="9">
    <source>
        <dbReference type="ARBA" id="ARBA00061535"/>
    </source>
</evidence>
<dbReference type="Gene3D" id="3.30.70.3550">
    <property type="entry name" value="Leucyl/phenylalanyl-tRNA-protein transferase, N-terminal domain"/>
    <property type="match status" value="1"/>
</dbReference>
<dbReference type="NCBIfam" id="TIGR00667">
    <property type="entry name" value="aat"/>
    <property type="match status" value="1"/>
</dbReference>
<evidence type="ECO:0000256" key="10">
    <source>
        <dbReference type="ARBA" id="ARBA00066767"/>
    </source>
</evidence>
<evidence type="ECO:0000256" key="13">
    <source>
        <dbReference type="ARBA" id="ARBA00077165"/>
    </source>
</evidence>
<accession>A0A1T4WYL7</accession>
<dbReference type="AlphaFoldDB" id="A0A1T4WYL7"/>
<dbReference type="Proteomes" id="UP000190460">
    <property type="component" value="Unassembled WGS sequence"/>
</dbReference>
<keyword evidence="4 15" id="KW-0012">Acyltransferase</keyword>
<comment type="subcellular location">
    <subcellularLocation>
        <location evidence="1 15">Cytoplasm</location>
    </subcellularLocation>
</comment>
<gene>
    <name evidence="15" type="primary">aat</name>
    <name evidence="16" type="ORF">SAMN02745130_02268</name>
</gene>
<dbReference type="Pfam" id="PF03588">
    <property type="entry name" value="Leu_Phe_trans"/>
    <property type="match status" value="1"/>
</dbReference>
<dbReference type="GO" id="GO:0008914">
    <property type="term" value="F:leucyl-tRNA--protein transferase activity"/>
    <property type="evidence" value="ECO:0007669"/>
    <property type="project" value="UniProtKB-UniRule"/>
</dbReference>
<evidence type="ECO:0000256" key="4">
    <source>
        <dbReference type="ARBA" id="ARBA00023315"/>
    </source>
</evidence>
<keyword evidence="3 15" id="KW-0808">Transferase</keyword>
<dbReference type="EC" id="2.3.2.6" evidence="10 15"/>
<dbReference type="OrthoDB" id="9790282at2"/>
<evidence type="ECO:0000256" key="3">
    <source>
        <dbReference type="ARBA" id="ARBA00022679"/>
    </source>
</evidence>
<proteinExistence type="inferred from homology"/>
<dbReference type="GO" id="GO:0030163">
    <property type="term" value="P:protein catabolic process"/>
    <property type="evidence" value="ECO:0007669"/>
    <property type="project" value="UniProtKB-UniRule"/>
</dbReference>
<evidence type="ECO:0000313" key="17">
    <source>
        <dbReference type="Proteomes" id="UP000190460"/>
    </source>
</evidence>
<dbReference type="InterPro" id="IPR042221">
    <property type="entry name" value="Leu/Phe-tRNA_Trfase_N"/>
</dbReference>
<dbReference type="FunFam" id="3.30.70.3550:FF:000001">
    <property type="entry name" value="Leucyl/phenylalanyl-tRNA--protein transferase"/>
    <property type="match status" value="1"/>
</dbReference>
<keyword evidence="17" id="KW-1185">Reference proteome</keyword>
<comment type="similarity">
    <text evidence="9 15">Belongs to the L/F-transferase family.</text>
</comment>
<evidence type="ECO:0000256" key="2">
    <source>
        <dbReference type="ARBA" id="ARBA00022490"/>
    </source>
</evidence>
<evidence type="ECO:0000256" key="12">
    <source>
        <dbReference type="ARBA" id="ARBA00077136"/>
    </source>
</evidence>
<name>A0A1T4WYL7_9GAMM</name>
<dbReference type="STRING" id="92487.SAMN02745130_02268"/>
<dbReference type="RefSeq" id="WP_078922747.1">
    <property type="nucleotide sequence ID" value="NZ_FUYB01000010.1"/>
</dbReference>
<evidence type="ECO:0000256" key="6">
    <source>
        <dbReference type="ARBA" id="ARBA00050652"/>
    </source>
</evidence>
<dbReference type="InterPro" id="IPR004616">
    <property type="entry name" value="Leu/Phe-tRNA_Trfase"/>
</dbReference>
<sequence>MTRQLRLHLLNPNRPDENFPPVEQAWDEPNGLLAVGGDLSLKRLVNAYQHGIFPWFGPREPIYWWSPDPRAVLYPKNIRISRSLRKSMRNKGYQVRFDQNFSAVVRACSAPRSYTNGTWITDDMHAAYCRLHLAGWAHSVEIYDATGTELVGGLYGVASGGVFCGESMFSRAPDTSKMALVALAYHLKTWGFALIDCQMANPYLMSMGAETISRAQFLRTLANHPYTPFKTTWQVDPNIDLSRWDPELCL</sequence>
<reference evidence="16 17" key="1">
    <citation type="submission" date="2017-02" db="EMBL/GenBank/DDBJ databases">
        <authorList>
            <person name="Peterson S.W."/>
        </authorList>
    </citation>
    <scope>NUCLEOTIDE SEQUENCE [LARGE SCALE GENOMIC DNA]</scope>
    <source>
        <strain evidence="16 17">ATCC 49788</strain>
    </source>
</reference>
<comment type="catalytic activity">
    <reaction evidence="5 15">
        <text>L-phenylalanyl-tRNA(Phe) + an N-terminal L-alpha-aminoacyl-[protein] = an N-terminal L-phenylalanyl-L-alpha-aminoacyl-[protein] + tRNA(Phe)</text>
        <dbReference type="Rhea" id="RHEA:43632"/>
        <dbReference type="Rhea" id="RHEA-COMP:9668"/>
        <dbReference type="Rhea" id="RHEA-COMP:9699"/>
        <dbReference type="Rhea" id="RHEA-COMP:10636"/>
        <dbReference type="Rhea" id="RHEA-COMP:10637"/>
        <dbReference type="ChEBI" id="CHEBI:78442"/>
        <dbReference type="ChEBI" id="CHEBI:78531"/>
        <dbReference type="ChEBI" id="CHEBI:78597"/>
        <dbReference type="ChEBI" id="CHEBI:83561"/>
        <dbReference type="EC" id="2.3.2.6"/>
    </reaction>
</comment>
<protein>
    <recommendedName>
        <fullName evidence="11 15">Leucyl/phenylalanyl-tRNA--protein transferase</fullName>
        <ecNumber evidence="10 15">2.3.2.6</ecNumber>
    </recommendedName>
    <alternativeName>
        <fullName evidence="12 15">L/F-transferase</fullName>
    </alternativeName>
    <alternativeName>
        <fullName evidence="13 15">Leucyltransferase</fullName>
    </alternativeName>
    <alternativeName>
        <fullName evidence="14 15">Phenyalanyltransferase</fullName>
    </alternativeName>
</protein>
<comment type="function">
    <text evidence="8 15">Functions in the N-end rule pathway of protein degradation where it conjugates Leu, Phe and, less efficiently, Met from aminoacyl-tRNAs to the N-termini of proteins containing an N-terminal arginine or lysine.</text>
</comment>
<comment type="catalytic activity">
    <reaction evidence="7 15">
        <text>N-terminal L-lysyl-[protein] + L-leucyl-tRNA(Leu) = N-terminal L-leucyl-L-lysyl-[protein] + tRNA(Leu) + H(+)</text>
        <dbReference type="Rhea" id="RHEA:12340"/>
        <dbReference type="Rhea" id="RHEA-COMP:9613"/>
        <dbReference type="Rhea" id="RHEA-COMP:9622"/>
        <dbReference type="Rhea" id="RHEA-COMP:12670"/>
        <dbReference type="Rhea" id="RHEA-COMP:12671"/>
        <dbReference type="ChEBI" id="CHEBI:15378"/>
        <dbReference type="ChEBI" id="CHEBI:65249"/>
        <dbReference type="ChEBI" id="CHEBI:78442"/>
        <dbReference type="ChEBI" id="CHEBI:78494"/>
        <dbReference type="ChEBI" id="CHEBI:133043"/>
        <dbReference type="EC" id="2.3.2.6"/>
    </reaction>
</comment>
<dbReference type="Gene3D" id="3.40.630.70">
    <property type="entry name" value="Leucyl/phenylalanyl-tRNA-protein transferase, C-terminal domain"/>
    <property type="match status" value="1"/>
</dbReference>
<dbReference type="HAMAP" id="MF_00688">
    <property type="entry name" value="Leu_Phe_trans"/>
    <property type="match status" value="1"/>
</dbReference>
<keyword evidence="2 15" id="KW-0963">Cytoplasm</keyword>
<dbReference type="GO" id="GO:0005737">
    <property type="term" value="C:cytoplasm"/>
    <property type="evidence" value="ECO:0007669"/>
    <property type="project" value="UniProtKB-SubCell"/>
</dbReference>
<evidence type="ECO:0000256" key="8">
    <source>
        <dbReference type="ARBA" id="ARBA00054043"/>
    </source>
</evidence>
<evidence type="ECO:0000313" key="16">
    <source>
        <dbReference type="EMBL" id="SKA82257.1"/>
    </source>
</evidence>
<evidence type="ECO:0000256" key="1">
    <source>
        <dbReference type="ARBA" id="ARBA00004496"/>
    </source>
</evidence>
<comment type="catalytic activity">
    <reaction evidence="6 15">
        <text>N-terminal L-arginyl-[protein] + L-leucyl-tRNA(Leu) = N-terminal L-leucyl-L-arginyl-[protein] + tRNA(Leu) + H(+)</text>
        <dbReference type="Rhea" id="RHEA:50416"/>
        <dbReference type="Rhea" id="RHEA-COMP:9613"/>
        <dbReference type="Rhea" id="RHEA-COMP:9622"/>
        <dbReference type="Rhea" id="RHEA-COMP:12672"/>
        <dbReference type="Rhea" id="RHEA-COMP:12673"/>
        <dbReference type="ChEBI" id="CHEBI:15378"/>
        <dbReference type="ChEBI" id="CHEBI:64719"/>
        <dbReference type="ChEBI" id="CHEBI:78442"/>
        <dbReference type="ChEBI" id="CHEBI:78494"/>
        <dbReference type="ChEBI" id="CHEBI:133044"/>
        <dbReference type="EC" id="2.3.2.6"/>
    </reaction>
</comment>
<dbReference type="SUPFAM" id="SSF55729">
    <property type="entry name" value="Acyl-CoA N-acyltransferases (Nat)"/>
    <property type="match status" value="1"/>
</dbReference>
<dbReference type="PANTHER" id="PTHR30098:SF2">
    <property type="entry name" value="LEUCYL_PHENYLALANYL-TRNA--PROTEIN TRANSFERASE"/>
    <property type="match status" value="1"/>
</dbReference>
<organism evidence="16 17">
    <name type="scientific">Thiothrix eikelboomii</name>
    <dbReference type="NCBI Taxonomy" id="92487"/>
    <lineage>
        <taxon>Bacteria</taxon>
        <taxon>Pseudomonadati</taxon>
        <taxon>Pseudomonadota</taxon>
        <taxon>Gammaproteobacteria</taxon>
        <taxon>Thiotrichales</taxon>
        <taxon>Thiotrichaceae</taxon>
        <taxon>Thiothrix</taxon>
    </lineage>
</organism>
<dbReference type="PANTHER" id="PTHR30098">
    <property type="entry name" value="LEUCYL/PHENYLALANYL-TRNA--PROTEIN TRANSFERASE"/>
    <property type="match status" value="1"/>
</dbReference>
<evidence type="ECO:0000256" key="7">
    <source>
        <dbReference type="ARBA" id="ARBA00051538"/>
    </source>
</evidence>
<evidence type="ECO:0000256" key="15">
    <source>
        <dbReference type="HAMAP-Rule" id="MF_00688"/>
    </source>
</evidence>
<evidence type="ECO:0000256" key="11">
    <source>
        <dbReference type="ARBA" id="ARBA00074372"/>
    </source>
</evidence>
<dbReference type="InterPro" id="IPR016181">
    <property type="entry name" value="Acyl_CoA_acyltransferase"/>
</dbReference>